<keyword evidence="2" id="KW-0472">Membrane</keyword>
<evidence type="ECO:0000259" key="3">
    <source>
        <dbReference type="Pfam" id="PF20059"/>
    </source>
</evidence>
<dbReference type="InterPro" id="IPR045597">
    <property type="entry name" value="DUF6458"/>
</dbReference>
<evidence type="ECO:0000313" key="4">
    <source>
        <dbReference type="EMBL" id="MFC0860760.1"/>
    </source>
</evidence>
<accession>A0ABV6TX19</accession>
<evidence type="ECO:0000256" key="2">
    <source>
        <dbReference type="SAM" id="Phobius"/>
    </source>
</evidence>
<protein>
    <submittedName>
        <fullName evidence="4">DUF6458 family protein</fullName>
    </submittedName>
</protein>
<comment type="caution">
    <text evidence="4">The sequence shown here is derived from an EMBL/GenBank/DDBJ whole genome shotgun (WGS) entry which is preliminary data.</text>
</comment>
<keyword evidence="5" id="KW-1185">Reference proteome</keyword>
<sequence>MGFGASLAFIAIGAVLAFAVKWDVPGIDLQMIGWILMGVGVVGALLTSIYTRRPRAEETVEAIEPEVYTVDPAAEQHIHVHENEPHASVHPGRRHVHIREDTTPVRREGD</sequence>
<dbReference type="Proteomes" id="UP001589870">
    <property type="component" value="Unassembled WGS sequence"/>
</dbReference>
<proteinExistence type="predicted"/>
<organism evidence="4 5">
    <name type="scientific">Sphaerimonospora cavernae</name>
    <dbReference type="NCBI Taxonomy" id="1740611"/>
    <lineage>
        <taxon>Bacteria</taxon>
        <taxon>Bacillati</taxon>
        <taxon>Actinomycetota</taxon>
        <taxon>Actinomycetes</taxon>
        <taxon>Streptosporangiales</taxon>
        <taxon>Streptosporangiaceae</taxon>
        <taxon>Sphaerimonospora</taxon>
    </lineage>
</organism>
<feature type="transmembrane region" description="Helical" evidence="2">
    <location>
        <begin position="29"/>
        <end position="50"/>
    </location>
</feature>
<dbReference type="EMBL" id="JBHMQT010000003">
    <property type="protein sequence ID" value="MFC0860760.1"/>
    <property type="molecule type" value="Genomic_DNA"/>
</dbReference>
<dbReference type="RefSeq" id="WP_394299035.1">
    <property type="nucleotide sequence ID" value="NZ_JBHMQT010000003.1"/>
</dbReference>
<keyword evidence="2" id="KW-1133">Transmembrane helix</keyword>
<feature type="domain" description="DUF6458" evidence="3">
    <location>
        <begin position="1"/>
        <end position="61"/>
    </location>
</feature>
<dbReference type="Pfam" id="PF20059">
    <property type="entry name" value="DUF6458"/>
    <property type="match status" value="1"/>
</dbReference>
<gene>
    <name evidence="4" type="ORF">ACFHYQ_00470</name>
</gene>
<keyword evidence="2" id="KW-0812">Transmembrane</keyword>
<reference evidence="4 5" key="1">
    <citation type="submission" date="2024-09" db="EMBL/GenBank/DDBJ databases">
        <authorList>
            <person name="Sun Q."/>
            <person name="Mori K."/>
        </authorList>
    </citation>
    <scope>NUCLEOTIDE SEQUENCE [LARGE SCALE GENOMIC DNA]</scope>
    <source>
        <strain evidence="4 5">TBRC 1851</strain>
    </source>
</reference>
<name>A0ABV6TX19_9ACTN</name>
<evidence type="ECO:0000256" key="1">
    <source>
        <dbReference type="SAM" id="MobiDB-lite"/>
    </source>
</evidence>
<feature type="region of interest" description="Disordered" evidence="1">
    <location>
        <begin position="84"/>
        <end position="110"/>
    </location>
</feature>
<feature type="compositionally biased region" description="Basic and acidic residues" evidence="1">
    <location>
        <begin position="98"/>
        <end position="110"/>
    </location>
</feature>
<evidence type="ECO:0000313" key="5">
    <source>
        <dbReference type="Proteomes" id="UP001589870"/>
    </source>
</evidence>